<dbReference type="KEGG" id="mlr:MELLADRAFT_117979"/>
<proteinExistence type="predicted"/>
<evidence type="ECO:0000256" key="3">
    <source>
        <dbReference type="ARBA" id="ARBA00022991"/>
    </source>
</evidence>
<feature type="compositionally biased region" description="Polar residues" evidence="4">
    <location>
        <begin position="23"/>
        <end position="43"/>
    </location>
</feature>
<sequence length="558" mass="61689">MRSSSQSLSQARTTPRKRGISLHSVTTHKSSSALTQSPESPSSFFRGGSHRSHERLSSNRNPDSRLFMTPVLHINAFESFIGDSEGLDIFRTWIQSNQNCVEVGPRGKRASLVKLDRWKDELDTEALLQQLRQQSEWVHLLYYSSPPKVRLADGMPDQVHRSSSQGLLDLINLRADLASSRSWLLQSLYADEFQRFVTSKLVRLTAARLKENVSGDLGGLGEAFLLTNPEASDNPIVRASLGFRCLGRNFRFLYVRHFVSHVMPDLVAQMLSFWQQGPGTSTSAVQRIKSAMDCLRPHTELILSYRRDGTPFYCLLDITPMVDLRGRSTFLLVGQVSSESLARQTDYKQDFAGTQQNLSPTESVEKGIAVSIHEPVETVRRLSAAWIASLNRKSNHTTVSKRSPDLDDPKLAVEQDQKMTSSKSHTPVVETTYPNAIVFSRPSLSIVSASRGALMHLGIRTNAEYDASMFALSKMKITDLVNGSTPKITQILRSKILQAINRGEGVSCTCSLGGFVNPTPNTGSSDTVPSQNPISSKVHLTPLVDKDGALSSYVVIVA</sequence>
<evidence type="ECO:0000313" key="5">
    <source>
        <dbReference type="EMBL" id="EGG00708.1"/>
    </source>
</evidence>
<dbReference type="GeneID" id="18926126"/>
<evidence type="ECO:0000256" key="2">
    <source>
        <dbReference type="ARBA" id="ARBA00022643"/>
    </source>
</evidence>
<gene>
    <name evidence="5" type="ORF">MELLADRAFT_117979</name>
</gene>
<feature type="compositionally biased region" description="Polar residues" evidence="4">
    <location>
        <begin position="1"/>
        <end position="13"/>
    </location>
</feature>
<dbReference type="InParanoid" id="F4S3P6"/>
<keyword evidence="1" id="KW-0285">Flavoprotein</keyword>
<dbReference type="Gene3D" id="3.30.450.20">
    <property type="entry name" value="PAS domain"/>
    <property type="match status" value="1"/>
</dbReference>
<reference evidence="6" key="1">
    <citation type="journal article" date="2011" name="Proc. Natl. Acad. Sci. U.S.A.">
        <title>Obligate biotrophy features unraveled by the genomic analysis of rust fungi.</title>
        <authorList>
            <person name="Duplessis S."/>
            <person name="Cuomo C.A."/>
            <person name="Lin Y.-C."/>
            <person name="Aerts A."/>
            <person name="Tisserant E."/>
            <person name="Veneault-Fourrey C."/>
            <person name="Joly D.L."/>
            <person name="Hacquard S."/>
            <person name="Amselem J."/>
            <person name="Cantarel B.L."/>
            <person name="Chiu R."/>
            <person name="Coutinho P.M."/>
            <person name="Feau N."/>
            <person name="Field M."/>
            <person name="Frey P."/>
            <person name="Gelhaye E."/>
            <person name="Goldberg J."/>
            <person name="Grabherr M.G."/>
            <person name="Kodira C.D."/>
            <person name="Kohler A."/>
            <person name="Kuees U."/>
            <person name="Lindquist E.A."/>
            <person name="Lucas S.M."/>
            <person name="Mago R."/>
            <person name="Mauceli E."/>
            <person name="Morin E."/>
            <person name="Murat C."/>
            <person name="Pangilinan J.L."/>
            <person name="Park R."/>
            <person name="Pearson M."/>
            <person name="Quesneville H."/>
            <person name="Rouhier N."/>
            <person name="Sakthikumar S."/>
            <person name="Salamov A.A."/>
            <person name="Schmutz J."/>
            <person name="Selles B."/>
            <person name="Shapiro H."/>
            <person name="Tanguay P."/>
            <person name="Tuskan G.A."/>
            <person name="Henrissat B."/>
            <person name="Van de Peer Y."/>
            <person name="Rouze P."/>
            <person name="Ellis J.G."/>
            <person name="Dodds P.N."/>
            <person name="Schein J.E."/>
            <person name="Zhong S."/>
            <person name="Hamelin R.C."/>
            <person name="Grigoriev I.V."/>
            <person name="Szabo L.J."/>
            <person name="Martin F."/>
        </authorList>
    </citation>
    <scope>NUCLEOTIDE SEQUENCE [LARGE SCALE GENOMIC DNA]</scope>
    <source>
        <strain evidence="6">98AG31 / pathotype 3-4-7</strain>
    </source>
</reference>
<dbReference type="Proteomes" id="UP000001072">
    <property type="component" value="Unassembled WGS sequence"/>
</dbReference>
<dbReference type="VEuPathDB" id="FungiDB:MELLADRAFT_117979"/>
<evidence type="ECO:0000313" key="6">
    <source>
        <dbReference type="Proteomes" id="UP000001072"/>
    </source>
</evidence>
<dbReference type="PANTHER" id="PTHR47429:SF2">
    <property type="entry name" value="PROTEIN TWIN LOV 1"/>
    <property type="match status" value="1"/>
</dbReference>
<keyword evidence="3" id="KW-0157">Chromophore</keyword>
<keyword evidence="6" id="KW-1185">Reference proteome</keyword>
<dbReference type="AlphaFoldDB" id="F4S3P6"/>
<keyword evidence="2" id="KW-0288">FMN</keyword>
<dbReference type="OrthoDB" id="447251at2759"/>
<evidence type="ECO:0000256" key="1">
    <source>
        <dbReference type="ARBA" id="ARBA00022630"/>
    </source>
</evidence>
<evidence type="ECO:0000256" key="4">
    <source>
        <dbReference type="SAM" id="MobiDB-lite"/>
    </source>
</evidence>
<accession>F4S3P6</accession>
<dbReference type="RefSeq" id="XP_007415979.1">
    <property type="nucleotide sequence ID" value="XM_007415917.1"/>
</dbReference>
<protein>
    <recommendedName>
        <fullName evidence="7">PAS domain-containing protein</fullName>
    </recommendedName>
</protein>
<evidence type="ECO:0008006" key="7">
    <source>
        <dbReference type="Google" id="ProtNLM"/>
    </source>
</evidence>
<dbReference type="GO" id="GO:0005634">
    <property type="term" value="C:nucleus"/>
    <property type="evidence" value="ECO:0007669"/>
    <property type="project" value="TreeGrafter"/>
</dbReference>
<name>F4S3P6_MELLP</name>
<organism evidence="6">
    <name type="scientific">Melampsora larici-populina (strain 98AG31 / pathotype 3-4-7)</name>
    <name type="common">Poplar leaf rust fungus</name>
    <dbReference type="NCBI Taxonomy" id="747676"/>
    <lineage>
        <taxon>Eukaryota</taxon>
        <taxon>Fungi</taxon>
        <taxon>Dikarya</taxon>
        <taxon>Basidiomycota</taxon>
        <taxon>Pucciniomycotina</taxon>
        <taxon>Pucciniomycetes</taxon>
        <taxon>Pucciniales</taxon>
        <taxon>Melampsoraceae</taxon>
        <taxon>Melampsora</taxon>
    </lineage>
</organism>
<feature type="region of interest" description="Disordered" evidence="4">
    <location>
        <begin position="1"/>
        <end position="62"/>
    </location>
</feature>
<dbReference type="HOGENOM" id="CLU_488400_0_0_1"/>
<dbReference type="PANTHER" id="PTHR47429">
    <property type="entry name" value="PROTEIN TWIN LOV 1"/>
    <property type="match status" value="1"/>
</dbReference>
<dbReference type="eggNOG" id="KOG0498">
    <property type="taxonomic scope" value="Eukaryota"/>
</dbReference>
<dbReference type="EMBL" id="GL883144">
    <property type="protein sequence ID" value="EGG00708.1"/>
    <property type="molecule type" value="Genomic_DNA"/>
</dbReference>